<evidence type="ECO:0000313" key="9">
    <source>
        <dbReference type="EMBL" id="CAG8898622.1"/>
    </source>
</evidence>
<feature type="region of interest" description="Disordered" evidence="7">
    <location>
        <begin position="148"/>
        <end position="177"/>
    </location>
</feature>
<evidence type="ECO:0000313" key="10">
    <source>
        <dbReference type="Proteomes" id="UP001154252"/>
    </source>
</evidence>
<evidence type="ECO:0000256" key="5">
    <source>
        <dbReference type="ARBA" id="ARBA00023163"/>
    </source>
</evidence>
<dbReference type="GO" id="GO:0005634">
    <property type="term" value="C:nucleus"/>
    <property type="evidence" value="ECO:0007669"/>
    <property type="project" value="UniProtKB-SubCell"/>
</dbReference>
<comment type="subcellular location">
    <subcellularLocation>
        <location evidence="1">Nucleus</location>
    </subcellularLocation>
</comment>
<dbReference type="OrthoDB" id="2563500at2759"/>
<feature type="compositionally biased region" description="Polar residues" evidence="7">
    <location>
        <begin position="164"/>
        <end position="175"/>
    </location>
</feature>
<keyword evidence="10" id="KW-1185">Reference proteome</keyword>
<dbReference type="AlphaFoldDB" id="A0A9W4K9W6"/>
<dbReference type="PROSITE" id="PS50048">
    <property type="entry name" value="ZN2_CY6_FUNGAL_2"/>
    <property type="match status" value="2"/>
</dbReference>
<evidence type="ECO:0000256" key="2">
    <source>
        <dbReference type="ARBA" id="ARBA00022723"/>
    </source>
</evidence>
<sequence>MSRRYISRPTDAPKLPLNVQEATGLLTLISMGSNNKTSRSRFGCRTCRARKVKCDETPGECGNCIRLRLVCSGYTTPSQTTGGETDPRHSARGKRTYRSCTACRASKTKCSGERPCRRCRWKCSTECVYAESTQPTWVRRVNAIPTRDTNFSPSLPSLPERSFEQTPSRQASPPSLTGMLSMPQQAFPLQESTRSSSSPLEWLTTDYLPSSSRITRLVEEYFNHIHPLRAFAFIHKPSFLQRLDGEVLKNHQNHALLHVICALGAQFYALSYSETIAPLEAKFVLLAGTQWAKISQRLILETIDRVTIESLMAAVLLHDYAVRLGNFANAFMLSGLTTRMTQALQINLEYNTDILCQDTDNGLPVTAKESRRRLMWSCYIMDALVGSGVDQLTLMDERDIKIQLPCNERNFSQQVPCLTESLYPGSWLKILPEDLDTKTLSPNMGIMAYFIRHISIRKRVLRYIKHLGDAMVPWDPASEFALLDGDCRAWYDSLPASLQFTPDAMYIRKETSQLGALCLLHCAHYQTVCDLYRLGAPALYKLRAAFDFPPEQADFLQHLQQVLFDAARALATIIGQAAGHGPQMLADSWLPTIAYDSCRIMVYHLTQILDPRSENAKALALATIPLLRSNINALKSMGSLNAIASTLSSAAETMLNRSGIESEVVRQNIIPDDPYQSTEEEDTSDNLRGSPVQSAPDYVLNPLTIFRMARKSIPERHAPERASTTSAPSSVLPENRIDIDGSPCEVVSASRTENDPPELQVGQASLEELQTLFMSDLGWAWQPADTAVGSGTEGAGLLPWAGGYPIAQAQPWLPVFPFQQS</sequence>
<evidence type="ECO:0000256" key="1">
    <source>
        <dbReference type="ARBA" id="ARBA00004123"/>
    </source>
</evidence>
<dbReference type="EMBL" id="CAJVRC010000863">
    <property type="protein sequence ID" value="CAG8898622.1"/>
    <property type="molecule type" value="Genomic_DNA"/>
</dbReference>
<evidence type="ECO:0000256" key="6">
    <source>
        <dbReference type="ARBA" id="ARBA00023242"/>
    </source>
</evidence>
<organism evidence="9 10">
    <name type="scientific">Penicillium egyptiacum</name>
    <dbReference type="NCBI Taxonomy" id="1303716"/>
    <lineage>
        <taxon>Eukaryota</taxon>
        <taxon>Fungi</taxon>
        <taxon>Dikarya</taxon>
        <taxon>Ascomycota</taxon>
        <taxon>Pezizomycotina</taxon>
        <taxon>Eurotiomycetes</taxon>
        <taxon>Eurotiomycetidae</taxon>
        <taxon>Eurotiales</taxon>
        <taxon>Aspergillaceae</taxon>
        <taxon>Penicillium</taxon>
    </lineage>
</organism>
<dbReference type="CDD" id="cd12148">
    <property type="entry name" value="fungal_TF_MHR"/>
    <property type="match status" value="1"/>
</dbReference>
<dbReference type="Gene3D" id="4.10.240.10">
    <property type="entry name" value="Zn(2)-C6 fungal-type DNA-binding domain"/>
    <property type="match status" value="2"/>
</dbReference>
<keyword evidence="5" id="KW-0804">Transcription</keyword>
<dbReference type="Proteomes" id="UP001154252">
    <property type="component" value="Unassembled WGS sequence"/>
</dbReference>
<dbReference type="PANTHER" id="PTHR47338">
    <property type="entry name" value="ZN(II)2CYS6 TRANSCRIPTION FACTOR (EUROFUNG)-RELATED"/>
    <property type="match status" value="1"/>
</dbReference>
<name>A0A9W4K9W6_9EURO</name>
<protein>
    <recommendedName>
        <fullName evidence="8">Zn(2)-C6 fungal-type domain-containing protein</fullName>
    </recommendedName>
</protein>
<keyword evidence="3" id="KW-0805">Transcription regulation</keyword>
<gene>
    <name evidence="9" type="ORF">PEGY_LOCUS5264</name>
</gene>
<feature type="domain" description="Zn(2)-C6 fungal-type" evidence="8">
    <location>
        <begin position="99"/>
        <end position="129"/>
    </location>
</feature>
<dbReference type="GO" id="GO:0000981">
    <property type="term" value="F:DNA-binding transcription factor activity, RNA polymerase II-specific"/>
    <property type="evidence" value="ECO:0007669"/>
    <property type="project" value="InterPro"/>
</dbReference>
<accession>A0A9W4K9W6</accession>
<comment type="caution">
    <text evidence="9">The sequence shown here is derived from an EMBL/GenBank/DDBJ whole genome shotgun (WGS) entry which is preliminary data.</text>
</comment>
<dbReference type="PROSITE" id="PS00463">
    <property type="entry name" value="ZN2_CY6_FUNGAL_1"/>
    <property type="match status" value="2"/>
</dbReference>
<dbReference type="Pfam" id="PF00172">
    <property type="entry name" value="Zn_clus"/>
    <property type="match status" value="2"/>
</dbReference>
<feature type="region of interest" description="Disordered" evidence="7">
    <location>
        <begin position="714"/>
        <end position="739"/>
    </location>
</feature>
<dbReference type="GO" id="GO:0003677">
    <property type="term" value="F:DNA binding"/>
    <property type="evidence" value="ECO:0007669"/>
    <property type="project" value="UniProtKB-KW"/>
</dbReference>
<dbReference type="InterPro" id="IPR050815">
    <property type="entry name" value="TF_fung"/>
</dbReference>
<keyword evidence="6" id="KW-0539">Nucleus</keyword>
<dbReference type="SMART" id="SM00066">
    <property type="entry name" value="GAL4"/>
    <property type="match status" value="2"/>
</dbReference>
<dbReference type="Pfam" id="PF04082">
    <property type="entry name" value="Fungal_trans"/>
    <property type="match status" value="1"/>
</dbReference>
<evidence type="ECO:0000256" key="3">
    <source>
        <dbReference type="ARBA" id="ARBA00023015"/>
    </source>
</evidence>
<proteinExistence type="predicted"/>
<feature type="region of interest" description="Disordered" evidence="7">
    <location>
        <begin position="668"/>
        <end position="693"/>
    </location>
</feature>
<evidence type="ECO:0000259" key="8">
    <source>
        <dbReference type="PROSITE" id="PS50048"/>
    </source>
</evidence>
<keyword evidence="2" id="KW-0479">Metal-binding</keyword>
<reference evidence="9" key="1">
    <citation type="submission" date="2021-07" db="EMBL/GenBank/DDBJ databases">
        <authorList>
            <person name="Branca A.L. A."/>
        </authorList>
    </citation>
    <scope>NUCLEOTIDE SEQUENCE</scope>
</reference>
<dbReference type="PANTHER" id="PTHR47338:SF7">
    <property type="entry name" value="ZN(II)2CYS6 TRANSCRIPTION FACTOR (EUROFUNG)"/>
    <property type="match status" value="1"/>
</dbReference>
<dbReference type="SMART" id="SM00906">
    <property type="entry name" value="Fungal_trans"/>
    <property type="match status" value="1"/>
</dbReference>
<keyword evidence="4" id="KW-0238">DNA-binding</keyword>
<dbReference type="CDD" id="cd00067">
    <property type="entry name" value="GAL4"/>
    <property type="match status" value="2"/>
</dbReference>
<dbReference type="SUPFAM" id="SSF57701">
    <property type="entry name" value="Zn2/Cys6 DNA-binding domain"/>
    <property type="match status" value="2"/>
</dbReference>
<evidence type="ECO:0000256" key="4">
    <source>
        <dbReference type="ARBA" id="ARBA00023125"/>
    </source>
</evidence>
<feature type="domain" description="Zn(2)-C6 fungal-type" evidence="8">
    <location>
        <begin position="43"/>
        <end position="72"/>
    </location>
</feature>
<dbReference type="GO" id="GO:0008270">
    <property type="term" value="F:zinc ion binding"/>
    <property type="evidence" value="ECO:0007669"/>
    <property type="project" value="InterPro"/>
</dbReference>
<dbReference type="InterPro" id="IPR036864">
    <property type="entry name" value="Zn2-C6_fun-type_DNA-bd_sf"/>
</dbReference>
<dbReference type="InterPro" id="IPR001138">
    <property type="entry name" value="Zn2Cys6_DnaBD"/>
</dbReference>
<evidence type="ECO:0000256" key="7">
    <source>
        <dbReference type="SAM" id="MobiDB-lite"/>
    </source>
</evidence>
<dbReference type="InterPro" id="IPR007219">
    <property type="entry name" value="XnlR_reg_dom"/>
</dbReference>
<dbReference type="GO" id="GO:0006351">
    <property type="term" value="P:DNA-templated transcription"/>
    <property type="evidence" value="ECO:0007669"/>
    <property type="project" value="InterPro"/>
</dbReference>